<feature type="transmembrane region" description="Helical" evidence="11">
    <location>
        <begin position="27"/>
        <end position="47"/>
    </location>
</feature>
<dbReference type="Pfam" id="PF18075">
    <property type="entry name" value="FtsX_ECD"/>
    <property type="match status" value="1"/>
</dbReference>
<feature type="domain" description="FtsX extracellular" evidence="13">
    <location>
        <begin position="64"/>
        <end position="155"/>
    </location>
</feature>
<evidence type="ECO:0000256" key="2">
    <source>
        <dbReference type="ARBA" id="ARBA00007379"/>
    </source>
</evidence>
<evidence type="ECO:0000256" key="7">
    <source>
        <dbReference type="ARBA" id="ARBA00022989"/>
    </source>
</evidence>
<accession>A0ABT0C9Y2</accession>
<comment type="subcellular location">
    <subcellularLocation>
        <location evidence="1">Cell membrane</location>
        <topology evidence="1">Multi-pass membrane protein</topology>
    </subcellularLocation>
</comment>
<evidence type="ECO:0000313" key="15">
    <source>
        <dbReference type="Proteomes" id="UP000830835"/>
    </source>
</evidence>
<feature type="transmembrane region" description="Helical" evidence="11">
    <location>
        <begin position="211"/>
        <end position="236"/>
    </location>
</feature>
<dbReference type="EMBL" id="JAFIRA010000012">
    <property type="protein sequence ID" value="MCJ2542593.1"/>
    <property type="molecule type" value="Genomic_DNA"/>
</dbReference>
<dbReference type="Proteomes" id="UP000830835">
    <property type="component" value="Unassembled WGS sequence"/>
</dbReference>
<organism evidence="14 15">
    <name type="scientific">Thermostichus vulcanus str. 'Rupite'</name>
    <dbReference type="NCBI Taxonomy" id="2813851"/>
    <lineage>
        <taxon>Bacteria</taxon>
        <taxon>Bacillati</taxon>
        <taxon>Cyanobacteriota</taxon>
        <taxon>Cyanophyceae</taxon>
        <taxon>Thermostichales</taxon>
        <taxon>Thermostichaceae</taxon>
        <taxon>Thermostichus</taxon>
    </lineage>
</organism>
<sequence>MQALSRFLNKTRYLLQETFLGLRRGGWLNWAAVSTLLVLLFLVGISVELSWGVDATVQSLGGQLEISVYLEPERQAVDLQPQVTQLPHVAEVKVITKDQAWRTLLLEMGIQDEAAIQTQLGDNPLVDAMRVKADSAEALGEVATQIRQLEGVDEVYYGDQVVEQLGQIQEILRLGSLGITGVLALTAVAVITTTIRLIVMARRREIEVMQLVGATAAWIYLPFILQGCLFGVVSAVGSWGLVLGSQQLLQELLEKLIAFPFLKVVQADPNQLEFWFLPLMLLGMGVFLGTTSSLIAVRKSAGR</sequence>
<evidence type="ECO:0000256" key="3">
    <source>
        <dbReference type="ARBA" id="ARBA00021907"/>
    </source>
</evidence>
<keyword evidence="4 10" id="KW-1003">Cell membrane</keyword>
<keyword evidence="5 10" id="KW-0132">Cell division</keyword>
<dbReference type="InterPro" id="IPR040690">
    <property type="entry name" value="FtsX_ECD"/>
</dbReference>
<evidence type="ECO:0000259" key="13">
    <source>
        <dbReference type="Pfam" id="PF18075"/>
    </source>
</evidence>
<dbReference type="InterPro" id="IPR003838">
    <property type="entry name" value="ABC3_permease_C"/>
</dbReference>
<evidence type="ECO:0000256" key="6">
    <source>
        <dbReference type="ARBA" id="ARBA00022692"/>
    </source>
</evidence>
<evidence type="ECO:0000256" key="10">
    <source>
        <dbReference type="PIRNR" id="PIRNR003097"/>
    </source>
</evidence>
<dbReference type="InterPro" id="IPR004513">
    <property type="entry name" value="FtsX"/>
</dbReference>
<evidence type="ECO:0000313" key="14">
    <source>
        <dbReference type="EMBL" id="MCJ2542593.1"/>
    </source>
</evidence>
<evidence type="ECO:0000256" key="5">
    <source>
        <dbReference type="ARBA" id="ARBA00022618"/>
    </source>
</evidence>
<protein>
    <recommendedName>
        <fullName evidence="3 10">Cell division protein FtsX</fullName>
    </recommendedName>
</protein>
<evidence type="ECO:0000256" key="8">
    <source>
        <dbReference type="ARBA" id="ARBA00023136"/>
    </source>
</evidence>
<evidence type="ECO:0000256" key="1">
    <source>
        <dbReference type="ARBA" id="ARBA00004651"/>
    </source>
</evidence>
<feature type="transmembrane region" description="Helical" evidence="11">
    <location>
        <begin position="274"/>
        <end position="297"/>
    </location>
</feature>
<keyword evidence="6 11" id="KW-0812">Transmembrane</keyword>
<dbReference type="PANTHER" id="PTHR47755">
    <property type="entry name" value="CELL DIVISION PROTEIN FTSX"/>
    <property type="match status" value="1"/>
</dbReference>
<gene>
    <name evidence="14" type="ORF">JX360_06685</name>
</gene>
<dbReference type="Pfam" id="PF02687">
    <property type="entry name" value="FtsX"/>
    <property type="match status" value="1"/>
</dbReference>
<dbReference type="RefSeq" id="WP_244349866.1">
    <property type="nucleotide sequence ID" value="NZ_JAFIRA010000012.1"/>
</dbReference>
<evidence type="ECO:0000256" key="9">
    <source>
        <dbReference type="ARBA" id="ARBA00023306"/>
    </source>
</evidence>
<reference evidence="14" key="1">
    <citation type="submission" date="2021-02" db="EMBL/GenBank/DDBJ databases">
        <title>The CRISPR/cas machinery reduction and long-range gene transfer in the hot spring cyanobacterium Synechococcus.</title>
        <authorList>
            <person name="Dvorak P."/>
            <person name="Jahodarova E."/>
            <person name="Hasler P."/>
            <person name="Poulickova A."/>
        </authorList>
    </citation>
    <scope>NUCLEOTIDE SEQUENCE</scope>
    <source>
        <strain evidence="14">Rupite</strain>
    </source>
</reference>
<comment type="caution">
    <text evidence="14">The sequence shown here is derived from an EMBL/GenBank/DDBJ whole genome shotgun (WGS) entry which is preliminary data.</text>
</comment>
<keyword evidence="9 10" id="KW-0131">Cell cycle</keyword>
<keyword evidence="7 11" id="KW-1133">Transmembrane helix</keyword>
<name>A0ABT0C9Y2_THEVL</name>
<evidence type="ECO:0000259" key="12">
    <source>
        <dbReference type="Pfam" id="PF02687"/>
    </source>
</evidence>
<dbReference type="PIRSF" id="PIRSF003097">
    <property type="entry name" value="FtsX"/>
    <property type="match status" value="1"/>
</dbReference>
<keyword evidence="8 10" id="KW-0472">Membrane</keyword>
<comment type="similarity">
    <text evidence="2 10">Belongs to the ABC-4 integral membrane protein family. FtsX subfamily.</text>
</comment>
<evidence type="ECO:0000256" key="11">
    <source>
        <dbReference type="SAM" id="Phobius"/>
    </source>
</evidence>
<dbReference type="PANTHER" id="PTHR47755:SF1">
    <property type="entry name" value="CELL DIVISION PROTEIN FTSX"/>
    <property type="match status" value="1"/>
</dbReference>
<dbReference type="Gene3D" id="3.30.70.3040">
    <property type="match status" value="1"/>
</dbReference>
<feature type="domain" description="ABC3 transporter permease C-terminal" evidence="12">
    <location>
        <begin position="179"/>
        <end position="299"/>
    </location>
</feature>
<evidence type="ECO:0000256" key="4">
    <source>
        <dbReference type="ARBA" id="ARBA00022475"/>
    </source>
</evidence>
<proteinExistence type="inferred from homology"/>
<keyword evidence="15" id="KW-1185">Reference proteome</keyword>
<feature type="transmembrane region" description="Helical" evidence="11">
    <location>
        <begin position="177"/>
        <end position="199"/>
    </location>
</feature>